<comment type="caution">
    <text evidence="1">The sequence shown here is derived from an EMBL/GenBank/DDBJ whole genome shotgun (WGS) entry which is preliminary data.</text>
</comment>
<reference evidence="2" key="1">
    <citation type="journal article" date="2022" name="Nat. Commun.">
        <title>Chromosome evolution and the genetic basis of agronomically important traits in greater yam.</title>
        <authorList>
            <person name="Bredeson J.V."/>
            <person name="Lyons J.B."/>
            <person name="Oniyinde I.O."/>
            <person name="Okereke N.R."/>
            <person name="Kolade O."/>
            <person name="Nnabue I."/>
            <person name="Nwadili C.O."/>
            <person name="Hribova E."/>
            <person name="Parker M."/>
            <person name="Nwogha J."/>
            <person name="Shu S."/>
            <person name="Carlson J."/>
            <person name="Kariba R."/>
            <person name="Muthemba S."/>
            <person name="Knop K."/>
            <person name="Barton G.J."/>
            <person name="Sherwood A.V."/>
            <person name="Lopez-Montes A."/>
            <person name="Asiedu R."/>
            <person name="Jamnadass R."/>
            <person name="Muchugi A."/>
            <person name="Goodstein D."/>
            <person name="Egesi C.N."/>
            <person name="Featherston J."/>
            <person name="Asfaw A."/>
            <person name="Simpson G.G."/>
            <person name="Dolezel J."/>
            <person name="Hendre P.S."/>
            <person name="Van Deynze A."/>
            <person name="Kumar P.L."/>
            <person name="Obidiegwu J.E."/>
            <person name="Bhattacharjee R."/>
            <person name="Rokhsar D.S."/>
        </authorList>
    </citation>
    <scope>NUCLEOTIDE SEQUENCE [LARGE SCALE GENOMIC DNA]</scope>
    <source>
        <strain evidence="2">cv. TDa95/00328</strain>
    </source>
</reference>
<organism evidence="1 2">
    <name type="scientific">Dioscorea alata</name>
    <name type="common">Purple yam</name>
    <dbReference type="NCBI Taxonomy" id="55571"/>
    <lineage>
        <taxon>Eukaryota</taxon>
        <taxon>Viridiplantae</taxon>
        <taxon>Streptophyta</taxon>
        <taxon>Embryophyta</taxon>
        <taxon>Tracheophyta</taxon>
        <taxon>Spermatophyta</taxon>
        <taxon>Magnoliopsida</taxon>
        <taxon>Liliopsida</taxon>
        <taxon>Dioscoreales</taxon>
        <taxon>Dioscoreaceae</taxon>
        <taxon>Dioscorea</taxon>
    </lineage>
</organism>
<proteinExistence type="predicted"/>
<accession>A0ACB7WSA7</accession>
<dbReference type="EMBL" id="CM037012">
    <property type="protein sequence ID" value="KAH7691052.1"/>
    <property type="molecule type" value="Genomic_DNA"/>
</dbReference>
<dbReference type="Proteomes" id="UP000827976">
    <property type="component" value="Chromosome 2"/>
</dbReference>
<keyword evidence="2" id="KW-1185">Reference proteome</keyword>
<evidence type="ECO:0000313" key="2">
    <source>
        <dbReference type="Proteomes" id="UP000827976"/>
    </source>
</evidence>
<protein>
    <submittedName>
        <fullName evidence="1">BRCA1-associated RING domain protein 1</fullName>
    </submittedName>
</protein>
<gene>
    <name evidence="1" type="ORF">IHE45_02G090700</name>
</gene>
<evidence type="ECO:0000313" key="1">
    <source>
        <dbReference type="EMBL" id="KAH7691052.1"/>
    </source>
</evidence>
<sequence>MADYHSLRRFLNPLLLNLQKMELELKCPICLNLLSVPQLLSCDHIVCSHCIKKPTNTGTCCPVCNTTLLCEGIRPSIHMETMVTIYKSMSTAFGVNLLQRGSQVNVSELKTPSNESPGSANNRADRLMEKSVPKLALQSCTHLSGNKINMKEGDNDEQAIHGREDYMNNRAELAFANKEGPYSPPSFGDLKDSDHESNDQGSDRKSQAVPEKRLIRKDLNVVGANESEQDEFRESKKQKLDKELGRGDDIAGINVKAMPALIAGSEHEHESLPRSQPLSDSTFVATEASVECVFCHSFRVTEASGEMLHYLNGTPVDENHPSPDVLHVHQQCIEWAPQIYFAGENAMNVEAELSRAAKIKCSSCGMKGAALGCYVRSCRKSFHVPCAFEILGCRRDYENFLLLCPAHASHRLPCDRSKAKKKTQEKHPSMESDSCKASDNLTSLTKLGGNEFWMASTFVSSQWVLSGSALSEDEKVLLNEFARLTGATIAKAWKPKITHVIASTNEHGACSRTLKVLMAILEGKWVLRTDWIKACLEAGSPVEEEPYEITHDVNGSFDGPRIGRTRAMTKAPKLFFGLSFYLTGYYMPYYKGYLEDLILAAGGVILQKIDAQPIQSSTVNGTSTKLFVVYSVEPPQGCNTDQMISYVLKKRTEDAEALAAEIGAHAVSHTWLLDSIAACNLQLN</sequence>
<name>A0ACB7WSA7_DIOAL</name>